<keyword evidence="8" id="KW-0624">Polysaccharide degradation</keyword>
<dbReference type="Proteomes" id="UP001375382">
    <property type="component" value="Unassembled WGS sequence"/>
</dbReference>
<keyword evidence="5" id="KW-0136">Cellulose degradation</keyword>
<protein>
    <recommendedName>
        <fullName evidence="3 10">Beta-glucosidase</fullName>
        <ecNumber evidence="3 10">3.2.1.21</ecNumber>
    </recommendedName>
</protein>
<dbReference type="InterPro" id="IPR001360">
    <property type="entry name" value="Glyco_hydro_1"/>
</dbReference>
<evidence type="ECO:0000256" key="4">
    <source>
        <dbReference type="ARBA" id="ARBA00022801"/>
    </source>
</evidence>
<dbReference type="PANTHER" id="PTHR10353:SF36">
    <property type="entry name" value="LP05116P"/>
    <property type="match status" value="1"/>
</dbReference>
<feature type="active site" description="Nucleophile" evidence="9">
    <location>
        <position position="372"/>
    </location>
</feature>
<evidence type="ECO:0000313" key="11">
    <source>
        <dbReference type="EMBL" id="MEH8019208.1"/>
    </source>
</evidence>
<dbReference type="InterPro" id="IPR017736">
    <property type="entry name" value="Glyco_hydro_1_beta-glucosidase"/>
</dbReference>
<sequence>MATTLLSVSRKLAQWNPKKTMKITLANNSALLQPNFVFGVATAAFQIEGAADSREPCIWDTFCAEPGRIKDGSDGLVACDHLNRWREDVELIASLGVDAYRLSLAWGRIIRRDGSVNQAGLDFYLNLLDALKAKNIKTFVTLYHWDLPQYLQDNGGWLNRDTAYKFADYADIVSRAFGDRVYSYATLNEPFCSAYLSYEAGIHAPGVQNRQWGRQVAHHLLLAHGLAMQVLQKNAPQALNGIVLNFSPCYPATNSDADQRAARMADQYHNHWYIQPLFEGRYPDLLQQLPADEQPSIADGDMAIIAQPLDYLGINYYTRTVYRANSKGWFSDVPPNTPPLTDMGWEIYPQGLTEILLQMHRRYPLPPLYITENGAAMPDQLQDGAVQDTRRLAYFQQHLQATEDAINAGVRIDGYFAWSLMDNFEWAEGYAKRFGIVYVDYQTQQRTLKLSALALRDLFANRR</sequence>
<dbReference type="InterPro" id="IPR018120">
    <property type="entry name" value="Glyco_hydro_1_AS"/>
</dbReference>
<evidence type="ECO:0000256" key="9">
    <source>
        <dbReference type="PROSITE-ProRule" id="PRU10055"/>
    </source>
</evidence>
<dbReference type="EC" id="3.2.1.21" evidence="3 10"/>
<evidence type="ECO:0000256" key="3">
    <source>
        <dbReference type="ARBA" id="ARBA00012744"/>
    </source>
</evidence>
<keyword evidence="7 10" id="KW-0326">Glycosidase</keyword>
<proteinExistence type="inferred from homology"/>
<dbReference type="PRINTS" id="PR00131">
    <property type="entry name" value="GLHYDRLASE1"/>
</dbReference>
<dbReference type="SUPFAM" id="SSF51445">
    <property type="entry name" value="(Trans)glycosidases"/>
    <property type="match status" value="1"/>
</dbReference>
<evidence type="ECO:0000256" key="7">
    <source>
        <dbReference type="ARBA" id="ARBA00023295"/>
    </source>
</evidence>
<comment type="caution">
    <text evidence="11">The sequence shown here is derived from an EMBL/GenBank/DDBJ whole genome shotgun (WGS) entry which is preliminary data.</text>
</comment>
<dbReference type="InterPro" id="IPR033132">
    <property type="entry name" value="GH_1_N_CS"/>
</dbReference>
<reference evidence="11 12" key="1">
    <citation type="journal article" date="2023" name="Ecotoxicol. Environ. Saf.">
        <title>Mercury remediation potential of mercury-resistant strain Rheinheimera metallidurans sp. nov. isolated from a municipal waste dumping site.</title>
        <authorList>
            <person name="Yadav V."/>
            <person name="Manjhi A."/>
            <person name="Vadakedath N."/>
        </authorList>
    </citation>
    <scope>NUCLEOTIDE SEQUENCE [LARGE SCALE GENOMIC DNA]</scope>
    <source>
        <strain evidence="11 12">E-49</strain>
    </source>
</reference>
<dbReference type="GO" id="GO:0008422">
    <property type="term" value="F:beta-glucosidase activity"/>
    <property type="evidence" value="ECO:0007669"/>
    <property type="project" value="UniProtKB-EC"/>
</dbReference>
<dbReference type="NCBIfam" id="TIGR03356">
    <property type="entry name" value="BGL"/>
    <property type="match status" value="1"/>
</dbReference>
<dbReference type="RefSeq" id="WP_335737606.1">
    <property type="nucleotide sequence ID" value="NZ_JALAAR010000021.1"/>
</dbReference>
<comment type="similarity">
    <text evidence="2 10">Belongs to the glycosyl hydrolase 1 family.</text>
</comment>
<keyword evidence="12" id="KW-1185">Reference proteome</keyword>
<evidence type="ECO:0000256" key="2">
    <source>
        <dbReference type="ARBA" id="ARBA00010838"/>
    </source>
</evidence>
<evidence type="ECO:0000256" key="5">
    <source>
        <dbReference type="ARBA" id="ARBA00023001"/>
    </source>
</evidence>
<name>A0ABU8CCK9_9GAMM</name>
<evidence type="ECO:0000313" key="12">
    <source>
        <dbReference type="Proteomes" id="UP001375382"/>
    </source>
</evidence>
<dbReference type="PROSITE" id="PS00572">
    <property type="entry name" value="GLYCOSYL_HYDROL_F1_1"/>
    <property type="match status" value="1"/>
</dbReference>
<keyword evidence="6" id="KW-0119">Carbohydrate metabolism</keyword>
<keyword evidence="4 10" id="KW-0378">Hydrolase</keyword>
<dbReference type="PANTHER" id="PTHR10353">
    <property type="entry name" value="GLYCOSYL HYDROLASE"/>
    <property type="match status" value="1"/>
</dbReference>
<evidence type="ECO:0000256" key="6">
    <source>
        <dbReference type="ARBA" id="ARBA00023277"/>
    </source>
</evidence>
<evidence type="ECO:0000256" key="8">
    <source>
        <dbReference type="ARBA" id="ARBA00023326"/>
    </source>
</evidence>
<accession>A0ABU8CCK9</accession>
<dbReference type="InterPro" id="IPR017853">
    <property type="entry name" value="GH"/>
</dbReference>
<dbReference type="PROSITE" id="PS00653">
    <property type="entry name" value="GLYCOSYL_HYDROL_F1_2"/>
    <property type="match status" value="1"/>
</dbReference>
<comment type="catalytic activity">
    <reaction evidence="1 10">
        <text>Hydrolysis of terminal, non-reducing beta-D-glucosyl residues with release of beta-D-glucose.</text>
        <dbReference type="EC" id="3.2.1.21"/>
    </reaction>
</comment>
<dbReference type="Pfam" id="PF00232">
    <property type="entry name" value="Glyco_hydro_1"/>
    <property type="match status" value="1"/>
</dbReference>
<dbReference type="Gene3D" id="3.20.20.80">
    <property type="entry name" value="Glycosidases"/>
    <property type="match status" value="1"/>
</dbReference>
<evidence type="ECO:0000256" key="10">
    <source>
        <dbReference type="RuleBase" id="RU361175"/>
    </source>
</evidence>
<evidence type="ECO:0000256" key="1">
    <source>
        <dbReference type="ARBA" id="ARBA00000448"/>
    </source>
</evidence>
<dbReference type="EMBL" id="JALAAR010000021">
    <property type="protein sequence ID" value="MEH8019208.1"/>
    <property type="molecule type" value="Genomic_DNA"/>
</dbReference>
<gene>
    <name evidence="11" type="ORF">MN202_18370</name>
</gene>
<organism evidence="11 12">
    <name type="scientific">Rheinheimera muenzenbergensis</name>
    <dbReference type="NCBI Taxonomy" id="1193628"/>
    <lineage>
        <taxon>Bacteria</taxon>
        <taxon>Pseudomonadati</taxon>
        <taxon>Pseudomonadota</taxon>
        <taxon>Gammaproteobacteria</taxon>
        <taxon>Chromatiales</taxon>
        <taxon>Chromatiaceae</taxon>
        <taxon>Rheinheimera</taxon>
    </lineage>
</organism>